<dbReference type="Proteomes" id="UP000830768">
    <property type="component" value="Chromosome 12"/>
</dbReference>
<evidence type="ECO:0000313" key="2">
    <source>
        <dbReference type="Proteomes" id="UP000830768"/>
    </source>
</evidence>
<dbReference type="EMBL" id="CP090040">
    <property type="protein sequence ID" value="UPL03011.1"/>
    <property type="molecule type" value="Genomic_DNA"/>
</dbReference>
<sequence>MATTEVSYGKHSVPLQSKQRGRRPRRRQHPLWSGLNYLGRRTLLNKAVDQVADRLQEVEECVTLEAAAQPEWAVFNCGSAVQTLREATSRHSLIQGHSPPLLNTQSTALVEHVPYGVVFGIAPWSAAALLGMGSIAYALAAGNTVVLKASELCPRTHFPLEDCFHQARVPPGVVNVVAHSSDKGPEVIGALIKHPAVSKINFTGSTAVGRIIAGLAAKELKPVLLELGGKAPLIALDDVDLEGAAAATARGSNLHAGQVCMGTERVIVVESVADRFEEILKQTYVKLYLPGVNHQASVRPSGATKVRELVQDALNNGTTVVAGTPGFADSANRSVAPIVLKNVEHSLLYREESFRRAILLIVVPTVKEAIAVTNDTEYGLSAAVWVSLPKALTVTRRIHSGAVHINNSTIHDEPNLPHGGMKSSRYGRFGSSWGISEFLTTRTITFKV</sequence>
<reference evidence="1" key="1">
    <citation type="submission" date="2021-11" db="EMBL/GenBank/DDBJ databases">
        <title>Fusarium solani-melongenae Genome sequencing and assembly.</title>
        <authorList>
            <person name="Xie S."/>
            <person name="Huang L."/>
            <person name="Zhang X."/>
        </authorList>
    </citation>
    <scope>NUCLEOTIDE SEQUENCE</scope>
    <source>
        <strain evidence="1">CRI 24-3</strain>
    </source>
</reference>
<gene>
    <name evidence="1" type="ORF">LCI18_013945</name>
</gene>
<protein>
    <submittedName>
        <fullName evidence="1">Uncharacterized protein</fullName>
    </submittedName>
</protein>
<evidence type="ECO:0000313" key="1">
    <source>
        <dbReference type="EMBL" id="UPL03011.1"/>
    </source>
</evidence>
<proteinExistence type="predicted"/>
<accession>A0ACD3ZP65</accession>
<keyword evidence="2" id="KW-1185">Reference proteome</keyword>
<organism evidence="1 2">
    <name type="scientific">Fusarium solani subsp. cucurbitae</name>
    <name type="common">Neocosmosporum cucurbitae</name>
    <dbReference type="NCBI Taxonomy" id="2747967"/>
    <lineage>
        <taxon>Eukaryota</taxon>
        <taxon>Fungi</taxon>
        <taxon>Dikarya</taxon>
        <taxon>Ascomycota</taxon>
        <taxon>Pezizomycotina</taxon>
        <taxon>Sordariomycetes</taxon>
        <taxon>Hypocreomycetidae</taxon>
        <taxon>Hypocreales</taxon>
        <taxon>Nectriaceae</taxon>
        <taxon>Fusarium</taxon>
        <taxon>Fusarium solani species complex</taxon>
    </lineage>
</organism>
<name>A0ACD3ZP65_FUSSC</name>